<gene>
    <name evidence="1" type="ORF">LCGC14_2765840</name>
</gene>
<organism evidence="1">
    <name type="scientific">marine sediment metagenome</name>
    <dbReference type="NCBI Taxonomy" id="412755"/>
    <lineage>
        <taxon>unclassified sequences</taxon>
        <taxon>metagenomes</taxon>
        <taxon>ecological metagenomes</taxon>
    </lineage>
</organism>
<protein>
    <submittedName>
        <fullName evidence="1">Uncharacterized protein</fullName>
    </submittedName>
</protein>
<dbReference type="AlphaFoldDB" id="A0A0F9BP77"/>
<comment type="caution">
    <text evidence="1">The sequence shown here is derived from an EMBL/GenBank/DDBJ whole genome shotgun (WGS) entry which is preliminary data.</text>
</comment>
<sequence length="193" mass="20268">MPAKNLVIESIKRLLNAHVFRHEYLGADEIDLGGLSGDPADTINESLLTTQDDVIVRGAAIAERLNLTQQTLLGRLTGANASAVAIGIADNNILQVDHASPADDDYAKFTAAGIEGRSYQELVNDISGVIKATDVEVSELSTATYDDVQGYINFFGDRTLLSGGAITDNGDGTVAIASLTGWVKATDSETADG</sequence>
<feature type="non-terminal residue" evidence="1">
    <location>
        <position position="193"/>
    </location>
</feature>
<proteinExistence type="predicted"/>
<name>A0A0F9BP77_9ZZZZ</name>
<reference evidence="1" key="1">
    <citation type="journal article" date="2015" name="Nature">
        <title>Complex archaea that bridge the gap between prokaryotes and eukaryotes.</title>
        <authorList>
            <person name="Spang A."/>
            <person name="Saw J.H."/>
            <person name="Jorgensen S.L."/>
            <person name="Zaremba-Niedzwiedzka K."/>
            <person name="Martijn J."/>
            <person name="Lind A.E."/>
            <person name="van Eijk R."/>
            <person name="Schleper C."/>
            <person name="Guy L."/>
            <person name="Ettema T.J."/>
        </authorList>
    </citation>
    <scope>NUCLEOTIDE SEQUENCE</scope>
</reference>
<evidence type="ECO:0000313" key="1">
    <source>
        <dbReference type="EMBL" id="KKK86176.1"/>
    </source>
</evidence>
<dbReference type="EMBL" id="LAZR01050966">
    <property type="protein sequence ID" value="KKK86176.1"/>
    <property type="molecule type" value="Genomic_DNA"/>
</dbReference>
<accession>A0A0F9BP77</accession>